<evidence type="ECO:0000256" key="4">
    <source>
        <dbReference type="ARBA" id="ARBA00030169"/>
    </source>
</evidence>
<dbReference type="Pfam" id="PF03737">
    <property type="entry name" value="RraA-like"/>
    <property type="match status" value="1"/>
</dbReference>
<dbReference type="InterPro" id="IPR036704">
    <property type="entry name" value="RraA/RraA-like_sf"/>
</dbReference>
<reference evidence="7" key="1">
    <citation type="submission" date="2017-05" db="EMBL/GenBank/DDBJ databases">
        <authorList>
            <person name="Rodrigo-Torres L."/>
            <person name="Arahal R. D."/>
            <person name="Lucena T."/>
        </authorList>
    </citation>
    <scope>NUCLEOTIDE SEQUENCE [LARGE SCALE GENOMIC DNA]</scope>
    <source>
        <strain evidence="7">CECT 8899</strain>
    </source>
</reference>
<dbReference type="GO" id="GO:0016829">
    <property type="term" value="F:lyase activity"/>
    <property type="evidence" value="ECO:0007669"/>
    <property type="project" value="UniProtKB-KW"/>
</dbReference>
<proteinExistence type="predicted"/>
<comment type="cofactor">
    <cofactor evidence="1">
        <name>a divalent metal cation</name>
        <dbReference type="ChEBI" id="CHEBI:60240"/>
    </cofactor>
</comment>
<evidence type="ECO:0000256" key="2">
    <source>
        <dbReference type="ARBA" id="ARBA00016549"/>
    </source>
</evidence>
<keyword evidence="6" id="KW-0456">Lyase</keyword>
<dbReference type="SUPFAM" id="SSF89562">
    <property type="entry name" value="RraA-like"/>
    <property type="match status" value="1"/>
</dbReference>
<accession>A0A238LGP4</accession>
<evidence type="ECO:0000256" key="3">
    <source>
        <dbReference type="ARBA" id="ARBA00029596"/>
    </source>
</evidence>
<evidence type="ECO:0000256" key="5">
    <source>
        <dbReference type="PIRSR" id="PIRSR605493-1"/>
    </source>
</evidence>
<feature type="binding site" evidence="5">
    <location>
        <position position="122"/>
    </location>
    <ligand>
        <name>Mg(2+)</name>
        <dbReference type="ChEBI" id="CHEBI:18420"/>
    </ligand>
</feature>
<sequence>MTERLDILEVCAKELYSAVVCDTLDSIGLRDQAVAPGLEPLATDMTIFGFARVGIYMPIYHDDDQVNVYENEITLVDSLAPGEVPIISCNGNRSIAPWGELLSTRAQVLKSAGCITDGCVRDVKLIKEMGYSVFSAGRNPVDTKYRGKMMWLDVPCVIGGVTVNSGDLVIADLDGIVFVPRGRIDEVIEGALAKVRSENTVRDELRAGRSLAEVFASHGIL</sequence>
<dbReference type="InterPro" id="IPR005493">
    <property type="entry name" value="RraA/RraA-like"/>
</dbReference>
<dbReference type="PANTHER" id="PTHR33254">
    <property type="entry name" value="4-HYDROXY-4-METHYL-2-OXOGLUTARATE ALDOLASE 3-RELATED"/>
    <property type="match status" value="1"/>
</dbReference>
<dbReference type="CDD" id="cd16841">
    <property type="entry name" value="RraA_family"/>
    <property type="match status" value="1"/>
</dbReference>
<dbReference type="EMBL" id="FXZK01000006">
    <property type="protein sequence ID" value="SMY08907.1"/>
    <property type="molecule type" value="Genomic_DNA"/>
</dbReference>
<gene>
    <name evidence="6" type="primary">proA_4</name>
    <name evidence="6" type="ORF">LOM8899_03066</name>
</gene>
<keyword evidence="5" id="KW-0479">Metal-binding</keyword>
<dbReference type="AlphaFoldDB" id="A0A238LGP4"/>
<dbReference type="GO" id="GO:0046872">
    <property type="term" value="F:metal ion binding"/>
    <property type="evidence" value="ECO:0007669"/>
    <property type="project" value="UniProtKB-KW"/>
</dbReference>
<dbReference type="OrthoDB" id="9812532at2"/>
<keyword evidence="5" id="KW-0460">Magnesium</keyword>
<evidence type="ECO:0000256" key="1">
    <source>
        <dbReference type="ARBA" id="ARBA00001968"/>
    </source>
</evidence>
<protein>
    <recommendedName>
        <fullName evidence="2">Putative 4-hydroxy-4-methyl-2-oxoglutarate aldolase</fullName>
    </recommendedName>
    <alternativeName>
        <fullName evidence="3">Regulator of ribonuclease activity homolog</fullName>
    </alternativeName>
    <alternativeName>
        <fullName evidence="4">RraA-like protein</fullName>
    </alternativeName>
</protein>
<feature type="binding site" evidence="5">
    <location>
        <begin position="99"/>
        <end position="102"/>
    </location>
    <ligand>
        <name>substrate</name>
    </ligand>
</feature>
<evidence type="ECO:0000313" key="7">
    <source>
        <dbReference type="Proteomes" id="UP000201613"/>
    </source>
</evidence>
<dbReference type="Proteomes" id="UP000201613">
    <property type="component" value="Unassembled WGS sequence"/>
</dbReference>
<dbReference type="Gene3D" id="3.50.30.40">
    <property type="entry name" value="Ribonuclease E inhibitor RraA/RraA-like"/>
    <property type="match status" value="1"/>
</dbReference>
<dbReference type="PANTHER" id="PTHR33254:SF4">
    <property type="entry name" value="4-HYDROXY-4-METHYL-2-OXOGLUTARATE ALDOLASE 3-RELATED"/>
    <property type="match status" value="1"/>
</dbReference>
<keyword evidence="7" id="KW-1185">Reference proteome</keyword>
<organism evidence="6 7">
    <name type="scientific">Flavimaricola marinus</name>
    <dbReference type="NCBI Taxonomy" id="1819565"/>
    <lineage>
        <taxon>Bacteria</taxon>
        <taxon>Pseudomonadati</taxon>
        <taxon>Pseudomonadota</taxon>
        <taxon>Alphaproteobacteria</taxon>
        <taxon>Rhodobacterales</taxon>
        <taxon>Paracoccaceae</taxon>
        <taxon>Flavimaricola</taxon>
    </lineage>
</organism>
<name>A0A238LGP4_9RHOB</name>
<comment type="cofactor">
    <cofactor evidence="5">
        <name>Mg(2+)</name>
        <dbReference type="ChEBI" id="CHEBI:18420"/>
    </cofactor>
</comment>
<dbReference type="RefSeq" id="WP_093993098.1">
    <property type="nucleotide sequence ID" value="NZ_FXZK01000006.1"/>
</dbReference>
<evidence type="ECO:0000313" key="6">
    <source>
        <dbReference type="EMBL" id="SMY08907.1"/>
    </source>
</evidence>
<feature type="binding site" evidence="5">
    <location>
        <position position="121"/>
    </location>
    <ligand>
        <name>substrate</name>
    </ligand>
</feature>